<dbReference type="EMBL" id="JABSTQ010011348">
    <property type="protein sequence ID" value="KAG0412417.1"/>
    <property type="molecule type" value="Genomic_DNA"/>
</dbReference>
<name>A0AC60NZ22_IXOPE</name>
<evidence type="ECO:0000313" key="1">
    <source>
        <dbReference type="EMBL" id="KAG0412417.1"/>
    </source>
</evidence>
<organism evidence="1 2">
    <name type="scientific">Ixodes persulcatus</name>
    <name type="common">Taiga tick</name>
    <dbReference type="NCBI Taxonomy" id="34615"/>
    <lineage>
        <taxon>Eukaryota</taxon>
        <taxon>Metazoa</taxon>
        <taxon>Ecdysozoa</taxon>
        <taxon>Arthropoda</taxon>
        <taxon>Chelicerata</taxon>
        <taxon>Arachnida</taxon>
        <taxon>Acari</taxon>
        <taxon>Parasitiformes</taxon>
        <taxon>Ixodida</taxon>
        <taxon>Ixodoidea</taxon>
        <taxon>Ixodidae</taxon>
        <taxon>Ixodinae</taxon>
        <taxon>Ixodes</taxon>
    </lineage>
</organism>
<dbReference type="Proteomes" id="UP000805193">
    <property type="component" value="Unassembled WGS sequence"/>
</dbReference>
<gene>
    <name evidence="1" type="ORF">HPB47_010428</name>
</gene>
<sequence length="662" mass="73935">MGPHFDTAFKLKVVSYYNQVRNKYRAGQMFGVSECSVRQWIKNEPLLRAAGPSPKRLVGGVRQGAGALSLLENGLKRFVERCQRRGARAKYPDLVAYATQLKKVLKVRGVQISLDWVRDFVRRERLVTRCQKLKSAPDHSTPKKKKAAVKAAAQKKGTPPPRGGVKGLSRAQNSVKTAAAKFLERAKKLQAKKKTPAAEAKVAQKRKVAVKVKGKKDKHDTKKQSKSIKAPQHLLKAVNRTQKQVKQIVNRAKKSIHETKAKVAIGRMRGKPPLKRLKPRKAPTKVFRTRYRIKEMHRRIEENRASDFFDFFYGLGLIPVNRSRDDSLCLPLMSGTPRYYDNPGFVCDISSSPVKPSATISSVNVPYKSSTDIRYPISAPMSKSADLQGSTSPSRGTRSRKHENHIIRDYSPHDKFCRSTLTEDKPGNFFEKLHHASLQSEKALSPGESPITPEQLAVVKKLFPPFGHLKFPNHCSATRLLKSPTATHTKSLLPKMDAGRPTLRPRTSEQIERLSRCVKNRLYRKRKRNLSEPSESTSSAGPFASDIDWLSADGFSSPARKMCPSPLYHIQDAGPCFRKEHFEESVDIGQDLPSAVNHHQSKASRTLTSALDACCGSAGGTVARDESRQNVNTRRSCFALPEVTKVSARSPNTRKKDKGDNS</sequence>
<keyword evidence="2" id="KW-1185">Reference proteome</keyword>
<proteinExistence type="predicted"/>
<accession>A0AC60NZ22</accession>
<protein>
    <submittedName>
        <fullName evidence="1">Uncharacterized protein</fullName>
    </submittedName>
</protein>
<comment type="caution">
    <text evidence="1">The sequence shown here is derived from an EMBL/GenBank/DDBJ whole genome shotgun (WGS) entry which is preliminary data.</text>
</comment>
<reference evidence="1 2" key="1">
    <citation type="journal article" date="2020" name="Cell">
        <title>Large-Scale Comparative Analyses of Tick Genomes Elucidate Their Genetic Diversity and Vector Capacities.</title>
        <authorList>
            <consortium name="Tick Genome and Microbiome Consortium (TIGMIC)"/>
            <person name="Jia N."/>
            <person name="Wang J."/>
            <person name="Shi W."/>
            <person name="Du L."/>
            <person name="Sun Y."/>
            <person name="Zhan W."/>
            <person name="Jiang J.F."/>
            <person name="Wang Q."/>
            <person name="Zhang B."/>
            <person name="Ji P."/>
            <person name="Bell-Sakyi L."/>
            <person name="Cui X.M."/>
            <person name="Yuan T.T."/>
            <person name="Jiang B.G."/>
            <person name="Yang W.F."/>
            <person name="Lam T.T."/>
            <person name="Chang Q.C."/>
            <person name="Ding S.J."/>
            <person name="Wang X.J."/>
            <person name="Zhu J.G."/>
            <person name="Ruan X.D."/>
            <person name="Zhao L."/>
            <person name="Wei J.T."/>
            <person name="Ye R.Z."/>
            <person name="Que T.C."/>
            <person name="Du C.H."/>
            <person name="Zhou Y.H."/>
            <person name="Cheng J.X."/>
            <person name="Dai P.F."/>
            <person name="Guo W.B."/>
            <person name="Han X.H."/>
            <person name="Huang E.J."/>
            <person name="Li L.F."/>
            <person name="Wei W."/>
            <person name="Gao Y.C."/>
            <person name="Liu J.Z."/>
            <person name="Shao H.Z."/>
            <person name="Wang X."/>
            <person name="Wang C.C."/>
            <person name="Yang T.C."/>
            <person name="Huo Q.B."/>
            <person name="Li W."/>
            <person name="Chen H.Y."/>
            <person name="Chen S.E."/>
            <person name="Zhou L.G."/>
            <person name="Ni X.B."/>
            <person name="Tian J.H."/>
            <person name="Sheng Y."/>
            <person name="Liu T."/>
            <person name="Pan Y.S."/>
            <person name="Xia L.Y."/>
            <person name="Li J."/>
            <person name="Zhao F."/>
            <person name="Cao W.C."/>
        </authorList>
    </citation>
    <scope>NUCLEOTIDE SEQUENCE [LARGE SCALE GENOMIC DNA]</scope>
    <source>
        <strain evidence="1">Iper-2018</strain>
    </source>
</reference>
<evidence type="ECO:0000313" key="2">
    <source>
        <dbReference type="Proteomes" id="UP000805193"/>
    </source>
</evidence>